<dbReference type="HOGENOM" id="CLU_023845_9_1_2"/>
<keyword evidence="6" id="KW-1185">Reference proteome</keyword>
<dbReference type="InterPro" id="IPR029044">
    <property type="entry name" value="Nucleotide-diphossugar_trans"/>
</dbReference>
<feature type="domain" description="Glycosyltransferase 2-like" evidence="4">
    <location>
        <begin position="6"/>
        <end position="112"/>
    </location>
</feature>
<dbReference type="KEGG" id="mjh:JH146_0067"/>
<comment type="similarity">
    <text evidence="1">Belongs to the glycosyltransferase 2 family.</text>
</comment>
<evidence type="ECO:0000256" key="3">
    <source>
        <dbReference type="ARBA" id="ARBA00022679"/>
    </source>
</evidence>
<dbReference type="PANTHER" id="PTHR43179">
    <property type="entry name" value="RHAMNOSYLTRANSFERASE WBBL"/>
    <property type="match status" value="1"/>
</dbReference>
<dbReference type="Proteomes" id="UP000028781">
    <property type="component" value="Chromosome"/>
</dbReference>
<gene>
    <name evidence="5" type="ORF">JH146_0067</name>
</gene>
<name>A0A076LER2_9EURY</name>
<dbReference type="GO" id="GO:0016757">
    <property type="term" value="F:glycosyltransferase activity"/>
    <property type="evidence" value="ECO:0007669"/>
    <property type="project" value="UniProtKB-KW"/>
</dbReference>
<dbReference type="PANTHER" id="PTHR43179:SF12">
    <property type="entry name" value="GALACTOFURANOSYLTRANSFERASE GLFT2"/>
    <property type="match status" value="1"/>
</dbReference>
<keyword evidence="3 5" id="KW-0808">Transferase</keyword>
<evidence type="ECO:0000259" key="4">
    <source>
        <dbReference type="Pfam" id="PF00535"/>
    </source>
</evidence>
<dbReference type="Pfam" id="PF00535">
    <property type="entry name" value="Glycos_transf_2"/>
    <property type="match status" value="1"/>
</dbReference>
<evidence type="ECO:0000313" key="6">
    <source>
        <dbReference type="Proteomes" id="UP000028781"/>
    </source>
</evidence>
<evidence type="ECO:0000256" key="1">
    <source>
        <dbReference type="ARBA" id="ARBA00006739"/>
    </source>
</evidence>
<protein>
    <submittedName>
        <fullName evidence="5">Glycosyl transferase family protein</fullName>
    </submittedName>
</protein>
<evidence type="ECO:0000313" key="5">
    <source>
        <dbReference type="EMBL" id="AIJ04918.1"/>
    </source>
</evidence>
<dbReference type="SUPFAM" id="SSF53448">
    <property type="entry name" value="Nucleotide-diphospho-sugar transferases"/>
    <property type="match status" value="1"/>
</dbReference>
<dbReference type="CDD" id="cd02526">
    <property type="entry name" value="GT2_RfbF_like"/>
    <property type="match status" value="1"/>
</dbReference>
<proteinExistence type="inferred from homology"/>
<dbReference type="RefSeq" id="WP_048201134.1">
    <property type="nucleotide sequence ID" value="NZ_CP009149.1"/>
</dbReference>
<dbReference type="OrthoDB" id="46222at2157"/>
<reference evidence="5 6" key="1">
    <citation type="journal article" date="2015" name="Int. J. Syst. Evol. Microbiol.">
        <title>M ethanocaldococcus bathoardescens sp. nov., a hyperthermophilic methanogen isolated from a volcanically active deep-sea hydrothermal vent.</title>
        <authorList>
            <person name="Stewart L.C."/>
            <person name="Jung J.H."/>
            <person name="Kim Y.T."/>
            <person name="Kwon S.W."/>
            <person name="Park C.S."/>
            <person name="Holden J.F."/>
        </authorList>
    </citation>
    <scope>NUCLEOTIDE SEQUENCE [LARGE SCALE GENOMIC DNA]</scope>
    <source>
        <strain evidence="5 6">JH146</strain>
    </source>
</reference>
<dbReference type="STRING" id="1301915.JH146_0067"/>
<evidence type="ECO:0000256" key="2">
    <source>
        <dbReference type="ARBA" id="ARBA00022676"/>
    </source>
</evidence>
<dbReference type="InterPro" id="IPR001173">
    <property type="entry name" value="Glyco_trans_2-like"/>
</dbReference>
<accession>A0A076LER2</accession>
<dbReference type="AlphaFoldDB" id="A0A076LER2"/>
<sequence length="288" mass="33974">MKIAGVVVLYHPEKENIIESINSYLDYIDVLYAIDNTEKSNEKHREVINNLKEIDKIEYIPNNKNLGIAKALNMGAKRAIEQGYKWLLTMDQDSKFKEGSFDKMLEFIKNNSENKIGIISPFHLTISNLSLNFKNEYEEVLTAMTSGNLLNLKAYQEVGPFLEDLFIDYVDVEYCLRLNKYGYKVIVVNSSILIHKLGNIREIRIPLWKTLYPTNHNPLRRYYITRNRFYVMELYKNEFPDFCKRDKIAFFKELATILLLENSKLTKLKYIIKGYMDFRQKKMGKIDE</sequence>
<keyword evidence="2" id="KW-0328">Glycosyltransferase</keyword>
<dbReference type="EMBL" id="CP009149">
    <property type="protein sequence ID" value="AIJ04918.1"/>
    <property type="molecule type" value="Genomic_DNA"/>
</dbReference>
<dbReference type="Gene3D" id="3.90.550.10">
    <property type="entry name" value="Spore Coat Polysaccharide Biosynthesis Protein SpsA, Chain A"/>
    <property type="match status" value="1"/>
</dbReference>
<dbReference type="GeneID" id="24890658"/>
<organism evidence="5 6">
    <name type="scientific">Methanocaldococcus bathoardescens</name>
    <dbReference type="NCBI Taxonomy" id="1301915"/>
    <lineage>
        <taxon>Archaea</taxon>
        <taxon>Methanobacteriati</taxon>
        <taxon>Methanobacteriota</taxon>
        <taxon>Methanomada group</taxon>
        <taxon>Methanococci</taxon>
        <taxon>Methanococcales</taxon>
        <taxon>Methanocaldococcaceae</taxon>
        <taxon>Methanocaldococcus</taxon>
    </lineage>
</organism>